<evidence type="ECO:0008006" key="4">
    <source>
        <dbReference type="Google" id="ProtNLM"/>
    </source>
</evidence>
<accession>A0A1X6Z8G7</accession>
<keyword evidence="3" id="KW-1185">Reference proteome</keyword>
<name>A0A1X6Z8G7_9RHOB</name>
<keyword evidence="1" id="KW-0732">Signal</keyword>
<dbReference type="RefSeq" id="WP_085817933.1">
    <property type="nucleotide sequence ID" value="NZ_FWFU01000003.1"/>
</dbReference>
<protein>
    <recommendedName>
        <fullName evidence="4">NADH dehydrogenase subunit E</fullName>
    </recommendedName>
</protein>
<evidence type="ECO:0000313" key="3">
    <source>
        <dbReference type="Proteomes" id="UP000193207"/>
    </source>
</evidence>
<feature type="signal peptide" evidence="1">
    <location>
        <begin position="1"/>
        <end position="22"/>
    </location>
</feature>
<dbReference type="AlphaFoldDB" id="A0A1X6Z8G7"/>
<dbReference type="Pfam" id="PF17267">
    <property type="entry name" value="DUF5333"/>
    <property type="match status" value="1"/>
</dbReference>
<dbReference type="OrthoDB" id="7658992at2"/>
<proteinExistence type="predicted"/>
<dbReference type="InterPro" id="IPR020349">
    <property type="entry name" value="Uncharacterised_14.7kDa"/>
</dbReference>
<gene>
    <name evidence="2" type="ORF">ROH8110_02298</name>
</gene>
<reference evidence="2 3" key="1">
    <citation type="submission" date="2017-03" db="EMBL/GenBank/DDBJ databases">
        <authorList>
            <person name="Afonso C.L."/>
            <person name="Miller P.J."/>
            <person name="Scott M.A."/>
            <person name="Spackman E."/>
            <person name="Goraichik I."/>
            <person name="Dimitrov K.M."/>
            <person name="Suarez D.L."/>
            <person name="Swayne D.E."/>
        </authorList>
    </citation>
    <scope>NUCLEOTIDE SEQUENCE [LARGE SCALE GENOMIC DNA]</scope>
    <source>
        <strain evidence="2 3">CECT 8110</strain>
    </source>
</reference>
<dbReference type="EMBL" id="FWFU01000003">
    <property type="protein sequence ID" value="SLN44106.1"/>
    <property type="molecule type" value="Genomic_DNA"/>
</dbReference>
<dbReference type="Proteomes" id="UP000193207">
    <property type="component" value="Unassembled WGS sequence"/>
</dbReference>
<feature type="chain" id="PRO_5012349389" description="NADH dehydrogenase subunit E" evidence="1">
    <location>
        <begin position="23"/>
        <end position="137"/>
    </location>
</feature>
<sequence length="137" mass="14876">MTKLKALALITMLSATAATGQAATQKGLPSETDINAGLLTVAVADKIRRACGDISARFFTARSYVSSLKEMATERGYSDAEIDAYINDDVEKARMREKRNEYFKARGASNLDPASLCTLGRAEIQKQSQIGLLLRAK</sequence>
<organism evidence="2 3">
    <name type="scientific">Roseovarius halotolerans</name>
    <dbReference type="NCBI Taxonomy" id="505353"/>
    <lineage>
        <taxon>Bacteria</taxon>
        <taxon>Pseudomonadati</taxon>
        <taxon>Pseudomonadota</taxon>
        <taxon>Alphaproteobacteria</taxon>
        <taxon>Rhodobacterales</taxon>
        <taxon>Roseobacteraceae</taxon>
        <taxon>Roseovarius</taxon>
    </lineage>
</organism>
<evidence type="ECO:0000256" key="1">
    <source>
        <dbReference type="SAM" id="SignalP"/>
    </source>
</evidence>
<evidence type="ECO:0000313" key="2">
    <source>
        <dbReference type="EMBL" id="SLN44106.1"/>
    </source>
</evidence>